<evidence type="ECO:0000313" key="3">
    <source>
        <dbReference type="Proteomes" id="UP001589532"/>
    </source>
</evidence>
<proteinExistence type="predicted"/>
<evidence type="ECO:0000256" key="1">
    <source>
        <dbReference type="SAM" id="Phobius"/>
    </source>
</evidence>
<dbReference type="RefSeq" id="WP_344999278.1">
    <property type="nucleotide sequence ID" value="NZ_BAAAXV010000009.1"/>
</dbReference>
<evidence type="ECO:0000313" key="2">
    <source>
        <dbReference type="EMBL" id="MFB9630999.1"/>
    </source>
</evidence>
<feature type="transmembrane region" description="Helical" evidence="1">
    <location>
        <begin position="69"/>
        <end position="86"/>
    </location>
</feature>
<dbReference type="Proteomes" id="UP001589532">
    <property type="component" value="Unassembled WGS sequence"/>
</dbReference>
<sequence>MTAPRSTPATGGPPYDPLRLCVYATVALLAWLLGPWAVLGFAALGFAGYWKARRAGLTRSKCLLRDTRLVLAYLGLIAVVAVVAIIV</sequence>
<organism evidence="2 3">
    <name type="scientific">Nonomuraea helvata</name>
    <dbReference type="NCBI Taxonomy" id="37484"/>
    <lineage>
        <taxon>Bacteria</taxon>
        <taxon>Bacillati</taxon>
        <taxon>Actinomycetota</taxon>
        <taxon>Actinomycetes</taxon>
        <taxon>Streptosporangiales</taxon>
        <taxon>Streptosporangiaceae</taxon>
        <taxon>Nonomuraea</taxon>
    </lineage>
</organism>
<dbReference type="EMBL" id="JBHMBW010000104">
    <property type="protein sequence ID" value="MFB9630999.1"/>
    <property type="molecule type" value="Genomic_DNA"/>
</dbReference>
<keyword evidence="3" id="KW-1185">Reference proteome</keyword>
<keyword evidence="1" id="KW-1133">Transmembrane helix</keyword>
<keyword evidence="1" id="KW-0472">Membrane</keyword>
<name>A0ABV5SJ39_9ACTN</name>
<feature type="transmembrane region" description="Helical" evidence="1">
    <location>
        <begin position="22"/>
        <end position="49"/>
    </location>
</feature>
<reference evidence="2 3" key="1">
    <citation type="submission" date="2024-09" db="EMBL/GenBank/DDBJ databases">
        <authorList>
            <person name="Sun Q."/>
            <person name="Mori K."/>
        </authorList>
    </citation>
    <scope>NUCLEOTIDE SEQUENCE [LARGE SCALE GENOMIC DNA]</scope>
    <source>
        <strain evidence="2 3">JCM 3143</strain>
    </source>
</reference>
<comment type="caution">
    <text evidence="2">The sequence shown here is derived from an EMBL/GenBank/DDBJ whole genome shotgun (WGS) entry which is preliminary data.</text>
</comment>
<keyword evidence="1" id="KW-0812">Transmembrane</keyword>
<gene>
    <name evidence="2" type="ORF">ACFFSA_48705</name>
</gene>
<accession>A0ABV5SJ39</accession>
<protein>
    <submittedName>
        <fullName evidence="2">Uncharacterized protein</fullName>
    </submittedName>
</protein>